<reference evidence="1" key="1">
    <citation type="submission" date="2021-03" db="EMBL/GenBank/DDBJ databases">
        <title>Genomic Encyclopedia of Type Strains, Phase IV (KMG-IV): sequencing the most valuable type-strain genomes for metagenomic binning, comparative biology and taxonomic classification.</title>
        <authorList>
            <person name="Goeker M."/>
        </authorList>
    </citation>
    <scope>NUCLEOTIDE SEQUENCE</scope>
    <source>
        <strain evidence="1">DSM 15523</strain>
        <strain evidence="2 4">DSM 16476</strain>
    </source>
</reference>
<dbReference type="Proteomes" id="UP001231587">
    <property type="component" value="Unassembled WGS sequence"/>
</dbReference>
<evidence type="ECO:0000313" key="2">
    <source>
        <dbReference type="EMBL" id="MDQ0336174.1"/>
    </source>
</evidence>
<evidence type="ECO:0000313" key="3">
    <source>
        <dbReference type="Proteomes" id="UP001138672"/>
    </source>
</evidence>
<dbReference type="EMBL" id="JAGGJQ010000008">
    <property type="protein sequence ID" value="MBP1840929.1"/>
    <property type="molecule type" value="Genomic_DNA"/>
</dbReference>
<dbReference type="AlphaFoldDB" id="A0A9X0YNZ4"/>
<dbReference type="OrthoDB" id="1452581at2"/>
<organism evidence="1 3">
    <name type="scientific">Formosa algae</name>
    <dbReference type="NCBI Taxonomy" id="225843"/>
    <lineage>
        <taxon>Bacteria</taxon>
        <taxon>Pseudomonadati</taxon>
        <taxon>Bacteroidota</taxon>
        <taxon>Flavobacteriia</taxon>
        <taxon>Flavobacteriales</taxon>
        <taxon>Flavobacteriaceae</taxon>
        <taxon>Formosa</taxon>
    </lineage>
</organism>
<gene>
    <name evidence="1" type="ORF">J2Z56_002860</name>
    <name evidence="2" type="ORF">J2Z57_002627</name>
</gene>
<proteinExistence type="predicted"/>
<dbReference type="RefSeq" id="WP_157486374.1">
    <property type="nucleotide sequence ID" value="NZ_JAGGJQ010000008.1"/>
</dbReference>
<sequence>MKKPNYSICAECVHCNACVLTTEKEKVSSCSEFESALFLDLVNRPKQQIKSTHLQY</sequence>
<comment type="caution">
    <text evidence="1">The sequence shown here is derived from an EMBL/GenBank/DDBJ whole genome shotgun (WGS) entry which is preliminary data.</text>
</comment>
<accession>A0A9X0YNZ4</accession>
<name>A0A9X0YNZ4_9FLAO</name>
<dbReference type="Proteomes" id="UP001138672">
    <property type="component" value="Unassembled WGS sequence"/>
</dbReference>
<protein>
    <submittedName>
        <fullName evidence="1">Uncharacterized protein</fullName>
    </submittedName>
</protein>
<dbReference type="EMBL" id="JAUSUU010000008">
    <property type="protein sequence ID" value="MDQ0336174.1"/>
    <property type="molecule type" value="Genomic_DNA"/>
</dbReference>
<keyword evidence="4" id="KW-1185">Reference proteome</keyword>
<evidence type="ECO:0000313" key="4">
    <source>
        <dbReference type="Proteomes" id="UP001231587"/>
    </source>
</evidence>
<evidence type="ECO:0000313" key="1">
    <source>
        <dbReference type="EMBL" id="MBP1840929.1"/>
    </source>
</evidence>